<evidence type="ECO:0000313" key="2">
    <source>
        <dbReference type="EMBL" id="KAA6371061.1"/>
    </source>
</evidence>
<comment type="caution">
    <text evidence="2">The sequence shown here is derived from an EMBL/GenBank/DDBJ whole genome shotgun (WGS) entry which is preliminary data.</text>
</comment>
<feature type="region of interest" description="Disordered" evidence="1">
    <location>
        <begin position="16"/>
        <end position="146"/>
    </location>
</feature>
<sequence>WKELDTDLTLDAVKLQSSVSDSEEQSLEKDQSTAFWNNPRKRFRQDDRSSLGGNNQNFQPRYNNGDDFRSQGRGQSGGRGDVTPWPPVESVPATASNTVVPDPTQRQVGGPTPQLVRTPDSWKSNKTSTPKYQSKQPTPTQATTEQDHLLHPPVAVFLPPINPSNIVLPPVAGALPNNITQPVNNIIPDPPNSWSSRATQPLSLKLRAELGAKRLHDQRILQESKARNEYRINMRQSAQNKAQKYLMDGILMNLEARSKGLDNSSYNPFENFQPNFDPNQYIDDLSQIPSKDQQKYFNDFDQYQIQRDDDHDSNDDIFGESDLIELQVRGRRGRGKKNRGRGKAQSQEQPLLSSHQPIQGSTQSKIKVPGQRHGKTGAANGTINPSAQSSHIKQIAGWSDFNFGSAPPQLGTASWHAGGENANVFAALRANIEHQNNGNEMNIPQQAHLAAQGAGGPEFQPLMGPEQVQSEDEPEQDQGQQDLNNLPDIPGNEGPPGLTQETRRSQANQGSTKSRSKSSRKKKKGR</sequence>
<name>A0A5J4ULY5_9EUKA</name>
<dbReference type="Proteomes" id="UP000324800">
    <property type="component" value="Unassembled WGS sequence"/>
</dbReference>
<evidence type="ECO:0000256" key="1">
    <source>
        <dbReference type="SAM" id="MobiDB-lite"/>
    </source>
</evidence>
<protein>
    <submittedName>
        <fullName evidence="2">Uncharacterized protein</fullName>
    </submittedName>
</protein>
<organism evidence="2 3">
    <name type="scientific">Streblomastix strix</name>
    <dbReference type="NCBI Taxonomy" id="222440"/>
    <lineage>
        <taxon>Eukaryota</taxon>
        <taxon>Metamonada</taxon>
        <taxon>Preaxostyla</taxon>
        <taxon>Oxymonadida</taxon>
        <taxon>Streblomastigidae</taxon>
        <taxon>Streblomastix</taxon>
    </lineage>
</organism>
<feature type="compositionally biased region" description="Polar residues" evidence="1">
    <location>
        <begin position="344"/>
        <end position="365"/>
    </location>
</feature>
<feature type="compositionally biased region" description="Polar residues" evidence="1">
    <location>
        <begin position="51"/>
        <end position="62"/>
    </location>
</feature>
<evidence type="ECO:0000313" key="3">
    <source>
        <dbReference type="Proteomes" id="UP000324800"/>
    </source>
</evidence>
<feature type="region of interest" description="Disordered" evidence="1">
    <location>
        <begin position="328"/>
        <end position="389"/>
    </location>
</feature>
<feature type="non-terminal residue" evidence="2">
    <location>
        <position position="1"/>
    </location>
</feature>
<proteinExistence type="predicted"/>
<feature type="compositionally biased region" description="Basic residues" evidence="1">
    <location>
        <begin position="514"/>
        <end position="526"/>
    </location>
</feature>
<feature type="compositionally biased region" description="Polar residues" evidence="1">
    <location>
        <begin position="93"/>
        <end position="107"/>
    </location>
</feature>
<feature type="compositionally biased region" description="Basic residues" evidence="1">
    <location>
        <begin position="329"/>
        <end position="342"/>
    </location>
</feature>
<feature type="compositionally biased region" description="Polar residues" evidence="1">
    <location>
        <begin position="379"/>
        <end position="389"/>
    </location>
</feature>
<feature type="compositionally biased region" description="Polar residues" evidence="1">
    <location>
        <begin position="121"/>
        <end position="144"/>
    </location>
</feature>
<feature type="region of interest" description="Disordered" evidence="1">
    <location>
        <begin position="449"/>
        <end position="526"/>
    </location>
</feature>
<gene>
    <name evidence="2" type="ORF">EZS28_033413</name>
</gene>
<accession>A0A5J4ULY5</accession>
<dbReference type="AlphaFoldDB" id="A0A5J4ULY5"/>
<dbReference type="EMBL" id="SNRW01014809">
    <property type="protein sequence ID" value="KAA6371061.1"/>
    <property type="molecule type" value="Genomic_DNA"/>
</dbReference>
<reference evidence="2 3" key="1">
    <citation type="submission" date="2019-03" db="EMBL/GenBank/DDBJ databases">
        <title>Single cell metagenomics reveals metabolic interactions within the superorganism composed of flagellate Streblomastix strix and complex community of Bacteroidetes bacteria on its surface.</title>
        <authorList>
            <person name="Treitli S.C."/>
            <person name="Kolisko M."/>
            <person name="Husnik F."/>
            <person name="Keeling P."/>
            <person name="Hampl V."/>
        </authorList>
    </citation>
    <scope>NUCLEOTIDE SEQUENCE [LARGE SCALE GENOMIC DNA]</scope>
    <source>
        <strain evidence="2">ST1C</strain>
    </source>
</reference>